<dbReference type="PANTHER" id="PTHR11712:SF336">
    <property type="entry name" value="3-OXOACYL-[ACYL-CARRIER-PROTEIN] SYNTHASE, MITOCHONDRIAL"/>
    <property type="match status" value="1"/>
</dbReference>
<name>A0ABP9A2P7_9ACTN</name>
<dbReference type="EMBL" id="BAABJV010000003">
    <property type="protein sequence ID" value="GAA4771516.1"/>
    <property type="molecule type" value="Genomic_DNA"/>
</dbReference>
<dbReference type="Pfam" id="PF02801">
    <property type="entry name" value="Ketoacyl-synt_C"/>
    <property type="match status" value="1"/>
</dbReference>
<dbReference type="PANTHER" id="PTHR11712">
    <property type="entry name" value="POLYKETIDE SYNTHASE-RELATED"/>
    <property type="match status" value="1"/>
</dbReference>
<evidence type="ECO:0000256" key="1">
    <source>
        <dbReference type="ARBA" id="ARBA00008467"/>
    </source>
</evidence>
<dbReference type="InterPro" id="IPR020841">
    <property type="entry name" value="PKS_Beta-ketoAc_synthase_dom"/>
</dbReference>
<sequence length="425" mass="43104">MTRRPARRALVTGAGVRTAVATGPAQFAAALREGRCGIALTQGAGPGDPAGLARLPDSAEDLDRLPAELPAELGRRARRAAARAPREVRAAVLTALEAWCGAGLHRTPAPEDRVALVVAGHNLTGGYAEQVRPRAAAGRGHVPASAALRLLDTDHLGTLSEVLGTTGPGCTVGGASASGTVGLISAVRMLAMGEADVCLVVGALSPLTALERQALVNLGAMATGAVPGTEPPGPPFDRRARGFLPGEGCAALVLESPRSAARRSVPPLAAVEGYGLRLGATALARPDERIAAAVMTEALRTAGREPGEVRYVSAHATGTPLGDSTEAAALRRVFGEGADAPWVNATKSLTGHCLHAAGVVEAVATVVQMREGFVHPNPGLTRPLAGTGLRLSGAVAETADLPYAVSNSFGFGGIAGSLLFSRDPR</sequence>
<feature type="domain" description="Ketosynthase family 3 (KS3)" evidence="4">
    <location>
        <begin position="6"/>
        <end position="422"/>
    </location>
</feature>
<reference evidence="6" key="1">
    <citation type="journal article" date="2019" name="Int. J. Syst. Evol. Microbiol.">
        <title>The Global Catalogue of Microorganisms (GCM) 10K type strain sequencing project: providing services to taxonomists for standard genome sequencing and annotation.</title>
        <authorList>
            <consortium name="The Broad Institute Genomics Platform"/>
            <consortium name="The Broad Institute Genome Sequencing Center for Infectious Disease"/>
            <person name="Wu L."/>
            <person name="Ma J."/>
        </authorList>
    </citation>
    <scope>NUCLEOTIDE SEQUENCE [LARGE SCALE GENOMIC DNA]</scope>
    <source>
        <strain evidence="6">JCM 18324</strain>
    </source>
</reference>
<dbReference type="Gene3D" id="3.40.47.10">
    <property type="match status" value="2"/>
</dbReference>
<evidence type="ECO:0000259" key="4">
    <source>
        <dbReference type="PROSITE" id="PS52004"/>
    </source>
</evidence>
<gene>
    <name evidence="5" type="primary">pksF</name>
    <name evidence="5" type="ORF">GCM10023329_18560</name>
</gene>
<comment type="similarity">
    <text evidence="1 3">Belongs to the thiolase-like superfamily. Beta-ketoacyl-ACP synthases family.</text>
</comment>
<dbReference type="InterPro" id="IPR014031">
    <property type="entry name" value="Ketoacyl_synth_C"/>
</dbReference>
<dbReference type="Proteomes" id="UP001501147">
    <property type="component" value="Unassembled WGS sequence"/>
</dbReference>
<evidence type="ECO:0000313" key="5">
    <source>
        <dbReference type="EMBL" id="GAA4771516.1"/>
    </source>
</evidence>
<dbReference type="SMART" id="SM00825">
    <property type="entry name" value="PKS_KS"/>
    <property type="match status" value="1"/>
</dbReference>
<dbReference type="Pfam" id="PF00109">
    <property type="entry name" value="ketoacyl-synt"/>
    <property type="match status" value="1"/>
</dbReference>
<protein>
    <submittedName>
        <fullName evidence="5">Polyketide biosynthesis malonyl-ACP decarboxylase PksF</fullName>
    </submittedName>
</protein>
<organism evidence="5 6">
    <name type="scientific">Streptomyces sanyensis</name>
    <dbReference type="NCBI Taxonomy" id="568869"/>
    <lineage>
        <taxon>Bacteria</taxon>
        <taxon>Bacillati</taxon>
        <taxon>Actinomycetota</taxon>
        <taxon>Actinomycetes</taxon>
        <taxon>Kitasatosporales</taxon>
        <taxon>Streptomycetaceae</taxon>
        <taxon>Streptomyces</taxon>
    </lineage>
</organism>
<dbReference type="SUPFAM" id="SSF53901">
    <property type="entry name" value="Thiolase-like"/>
    <property type="match status" value="2"/>
</dbReference>
<evidence type="ECO:0000313" key="6">
    <source>
        <dbReference type="Proteomes" id="UP001501147"/>
    </source>
</evidence>
<evidence type="ECO:0000256" key="2">
    <source>
        <dbReference type="ARBA" id="ARBA00022679"/>
    </source>
</evidence>
<keyword evidence="2 3" id="KW-0808">Transferase</keyword>
<dbReference type="RefSeq" id="WP_345611921.1">
    <property type="nucleotide sequence ID" value="NZ_BAABJV010000003.1"/>
</dbReference>
<dbReference type="PROSITE" id="PS52004">
    <property type="entry name" value="KS3_2"/>
    <property type="match status" value="1"/>
</dbReference>
<dbReference type="InterPro" id="IPR000794">
    <property type="entry name" value="Beta-ketoacyl_synthase"/>
</dbReference>
<dbReference type="InterPro" id="IPR014030">
    <property type="entry name" value="Ketoacyl_synth_N"/>
</dbReference>
<proteinExistence type="inferred from homology"/>
<dbReference type="InterPro" id="IPR016039">
    <property type="entry name" value="Thiolase-like"/>
</dbReference>
<keyword evidence="6" id="KW-1185">Reference proteome</keyword>
<accession>A0ABP9A2P7</accession>
<comment type="caution">
    <text evidence="5">The sequence shown here is derived from an EMBL/GenBank/DDBJ whole genome shotgun (WGS) entry which is preliminary data.</text>
</comment>
<evidence type="ECO:0000256" key="3">
    <source>
        <dbReference type="RuleBase" id="RU003694"/>
    </source>
</evidence>